<keyword evidence="1" id="KW-0808">Transferase</keyword>
<evidence type="ECO:0000313" key="2">
    <source>
        <dbReference type="Proteomes" id="UP000292445"/>
    </source>
</evidence>
<dbReference type="AlphaFoldDB" id="A0A4Q7N6R7"/>
<dbReference type="SUPFAM" id="SSF53448">
    <property type="entry name" value="Nucleotide-diphospho-sugar transferases"/>
    <property type="match status" value="1"/>
</dbReference>
<accession>A0A4Q7N6R7</accession>
<dbReference type="GO" id="GO:0016740">
    <property type="term" value="F:transferase activity"/>
    <property type="evidence" value="ECO:0007669"/>
    <property type="project" value="UniProtKB-KW"/>
</dbReference>
<keyword evidence="2" id="KW-1185">Reference proteome</keyword>
<dbReference type="EMBL" id="SGXC01000004">
    <property type="protein sequence ID" value="RZS77047.1"/>
    <property type="molecule type" value="Genomic_DNA"/>
</dbReference>
<dbReference type="InterPro" id="IPR029044">
    <property type="entry name" value="Nucleotide-diphossugar_trans"/>
</dbReference>
<name>A0A4Q7N6R7_9BURK</name>
<dbReference type="Proteomes" id="UP000292445">
    <property type="component" value="Unassembled WGS sequence"/>
</dbReference>
<dbReference type="Pfam" id="PF13641">
    <property type="entry name" value="Glyco_tranf_2_3"/>
    <property type="match status" value="1"/>
</dbReference>
<dbReference type="OrthoDB" id="5148555at2"/>
<organism evidence="1 2">
    <name type="scientific">Pigmentiphaga kullae</name>
    <dbReference type="NCBI Taxonomy" id="151784"/>
    <lineage>
        <taxon>Bacteria</taxon>
        <taxon>Pseudomonadati</taxon>
        <taxon>Pseudomonadota</taxon>
        <taxon>Betaproteobacteria</taxon>
        <taxon>Burkholderiales</taxon>
        <taxon>Alcaligenaceae</taxon>
        <taxon>Pigmentiphaga</taxon>
    </lineage>
</organism>
<comment type="caution">
    <text evidence="1">The sequence shown here is derived from an EMBL/GenBank/DDBJ whole genome shotgun (WGS) entry which is preliminary data.</text>
</comment>
<sequence>MTDHYILQNFVFPDETLADRVALYARWVAGPSRLADTRGVLPIAPGTTIDLATFFNAFSHRKWHALTGLGDLAVRLRGEGTVEVTVHALTETAAAAVVCRQTVVLGDGEVLLPLPGPASLPGTILALEVRNDTSTEARLLSVAWVTAQAPLRPVRLAGVITTFKREAAAREAMRRFSEVTIPRFPQGELHLYVIDNGQTLDLVDTGTVTLLHNPNLGGAGGFARGLMEARKAGHYTHVLFMDDDASCEPESVWRTVALLARCKDERAGVAGAMLYVDRPTIQFEKGAVMRVDAGSGPFWRALNHLRDLSDAAVVADNDGPDEANYGAWWYFAFPLAAVRHMPFPFFVRGDDTDFSLSNDLPVVTLNGVATWCDNFGYKLTPPTHYLAWRSWWALALMHGEVSTARHGLWRAMAAALDLAMRFDYAGAMAVLDGLEDAAQGPRFFGENPAPFASLAKVKGRDAVRAASPEEFESLARISYTKYKLKRLLGLVSVGGLLIPDLLLHPRLPHARIGWEAGRWNLLRARAFVSGAGAQLNVHVRDRRKLLAVLCRMLKVHWRLTRLSRSLIELYRTEGKHLRTSEFWQAKLY</sequence>
<evidence type="ECO:0000313" key="1">
    <source>
        <dbReference type="EMBL" id="RZS77047.1"/>
    </source>
</evidence>
<proteinExistence type="predicted"/>
<protein>
    <submittedName>
        <fullName evidence="1">GT2 family glycosyltransferase</fullName>
    </submittedName>
</protein>
<dbReference type="Gene3D" id="3.90.550.60">
    <property type="match status" value="1"/>
</dbReference>
<dbReference type="RefSeq" id="WP_130362100.1">
    <property type="nucleotide sequence ID" value="NZ_SGXC01000004.1"/>
</dbReference>
<gene>
    <name evidence="1" type="ORF">EV675_5771</name>
</gene>
<reference evidence="1 2" key="1">
    <citation type="submission" date="2019-02" db="EMBL/GenBank/DDBJ databases">
        <title>Genomic Encyclopedia of Type Strains, Phase IV (KMG-IV): sequencing the most valuable type-strain genomes for metagenomic binning, comparative biology and taxonomic classification.</title>
        <authorList>
            <person name="Goeker M."/>
        </authorList>
    </citation>
    <scope>NUCLEOTIDE SEQUENCE [LARGE SCALE GENOMIC DNA]</scope>
    <source>
        <strain evidence="1 2">K24</strain>
    </source>
</reference>